<gene>
    <name evidence="1" type="ORF">C4B59_17185</name>
</gene>
<accession>A0AC61KXX0</accession>
<dbReference type="Proteomes" id="UP000248329">
    <property type="component" value="Unassembled WGS sequence"/>
</dbReference>
<organism evidence="1 2">
    <name type="scientific">Candidatus Methanogaster sp</name>
    <dbReference type="NCBI Taxonomy" id="3386292"/>
    <lineage>
        <taxon>Archaea</taxon>
        <taxon>Methanobacteriati</taxon>
        <taxon>Methanobacteriota</taxon>
        <taxon>Stenosarchaea group</taxon>
        <taxon>Methanomicrobia</taxon>
        <taxon>Methanosarcinales</taxon>
        <taxon>ANME-2 cluster</taxon>
        <taxon>Candidatus Methanogasteraceae</taxon>
        <taxon>Candidatus Methanogaster</taxon>
    </lineage>
</organism>
<keyword evidence="1" id="KW-0238">DNA-binding</keyword>
<dbReference type="EMBL" id="PQXF01000114">
    <property type="protein sequence ID" value="PXF56257.1"/>
    <property type="molecule type" value="Genomic_DNA"/>
</dbReference>
<evidence type="ECO:0000313" key="1">
    <source>
        <dbReference type="EMBL" id="PXF56257.1"/>
    </source>
</evidence>
<comment type="caution">
    <text evidence="1">The sequence shown here is derived from an EMBL/GenBank/DDBJ whole genome shotgun (WGS) entry which is preliminary data.</text>
</comment>
<protein>
    <submittedName>
        <fullName evidence="1">DNA-binding protein</fullName>
    </submittedName>
</protein>
<evidence type="ECO:0000313" key="2">
    <source>
        <dbReference type="Proteomes" id="UP000248329"/>
    </source>
</evidence>
<sequence length="134" mass="15938">MKEDVSRRWLAKAENDLKAVKQLLTFENAPTDVISFHCQQSVEKYLKSYLTLVDVRVKKTHDLETILYLCIKEDKDFKELDTEEISNLTFYAVEIRYPEDYIELTIGEAEELYKIARKVRDFVRGKLKEKGLRW</sequence>
<proteinExistence type="predicted"/>
<reference evidence="1" key="1">
    <citation type="submission" date="2018-01" db="EMBL/GenBank/DDBJ databases">
        <authorList>
            <person name="Krukenberg V."/>
        </authorList>
    </citation>
    <scope>NUCLEOTIDE SEQUENCE</scope>
    <source>
        <strain evidence="1">E20ANME2</strain>
    </source>
</reference>
<name>A0AC61KXX0_9EURY</name>